<gene>
    <name evidence="6" type="ORF">J057_13276</name>
</gene>
<dbReference type="Proteomes" id="UP000013165">
    <property type="component" value="Unassembled WGS sequence"/>
</dbReference>
<dbReference type="STRING" id="626887.J057_13276"/>
<comment type="subcellular location">
    <subcellularLocation>
        <location evidence="5">Periplasm</location>
    </subcellularLocation>
</comment>
<dbReference type="GO" id="GO:0015768">
    <property type="term" value="P:maltose transport"/>
    <property type="evidence" value="ECO:0007669"/>
    <property type="project" value="TreeGrafter"/>
</dbReference>
<name>N6W1D9_9GAMM</name>
<comment type="function">
    <text evidence="5">Part of the ABC transporter complex MalEFGK involved in maltose/maltodextrin import. Binds maltose and higher maltodextrins.</text>
</comment>
<dbReference type="InterPro" id="IPR006059">
    <property type="entry name" value="SBP"/>
</dbReference>
<dbReference type="GO" id="GO:0042597">
    <property type="term" value="C:periplasmic space"/>
    <property type="evidence" value="ECO:0007669"/>
    <property type="project" value="UniProtKB-SubCell"/>
</dbReference>
<evidence type="ECO:0000256" key="1">
    <source>
        <dbReference type="ARBA" id="ARBA00008520"/>
    </source>
</evidence>
<feature type="chain" id="PRO_5013423793" description="Maltodextrin-binding protein" evidence="5">
    <location>
        <begin position="26"/>
        <end position="409"/>
    </location>
</feature>
<dbReference type="AlphaFoldDB" id="N6W1D9"/>
<reference evidence="6 7" key="1">
    <citation type="journal article" date="2013" name="Genome Announc.">
        <title>Genome Sequence of the Polycyclic Aromatic Hydrocarbon-Degrading Bacterium Strain Marinobacter nanhaiticus D15-8WT.</title>
        <authorList>
            <person name="Cui Z."/>
            <person name="Gao W."/>
            <person name="Li Q."/>
            <person name="Xu G."/>
            <person name="Zheng L."/>
        </authorList>
    </citation>
    <scope>NUCLEOTIDE SEQUENCE [LARGE SCALE GENOMIC DNA]</scope>
    <source>
        <strain evidence="6 7">D15-8W</strain>
    </source>
</reference>
<keyword evidence="4 5" id="KW-0732">Signal</keyword>
<dbReference type="EMBL" id="APLQ01000011">
    <property type="protein sequence ID" value="ENO16330.1"/>
    <property type="molecule type" value="Genomic_DNA"/>
</dbReference>
<keyword evidence="5" id="KW-0574">Periplasm</keyword>
<dbReference type="InterPro" id="IPR006060">
    <property type="entry name" value="Maltose/Cyclodextrin-bd"/>
</dbReference>
<evidence type="ECO:0000256" key="5">
    <source>
        <dbReference type="RuleBase" id="RU365005"/>
    </source>
</evidence>
<dbReference type="PANTHER" id="PTHR30061:SF50">
    <property type="entry name" value="MALTOSE_MALTODEXTRIN-BINDING PERIPLASMIC PROTEIN"/>
    <property type="match status" value="1"/>
</dbReference>
<dbReference type="GO" id="GO:1901982">
    <property type="term" value="F:maltose binding"/>
    <property type="evidence" value="ECO:0007669"/>
    <property type="project" value="TreeGrafter"/>
</dbReference>
<accession>N6W1D9</accession>
<keyword evidence="7" id="KW-1185">Reference proteome</keyword>
<comment type="similarity">
    <text evidence="1 5">Belongs to the bacterial solute-binding protein 1 family.</text>
</comment>
<dbReference type="PRINTS" id="PR00181">
    <property type="entry name" value="MALTOSEBP"/>
</dbReference>
<dbReference type="NCBIfam" id="NF007011">
    <property type="entry name" value="PRK09474.1"/>
    <property type="match status" value="1"/>
</dbReference>
<dbReference type="GO" id="GO:0042956">
    <property type="term" value="P:maltodextrin transmembrane transport"/>
    <property type="evidence" value="ECO:0007669"/>
    <property type="project" value="TreeGrafter"/>
</dbReference>
<dbReference type="Pfam" id="PF01547">
    <property type="entry name" value="SBP_bac_1"/>
    <property type="match status" value="1"/>
</dbReference>
<keyword evidence="3 5" id="KW-0762">Sugar transport</keyword>
<protein>
    <recommendedName>
        <fullName evidence="5">Maltodextrin-binding protein</fullName>
    </recommendedName>
</protein>
<comment type="caution">
    <text evidence="6">The sequence shown here is derived from an EMBL/GenBank/DDBJ whole genome shotgun (WGS) entry which is preliminary data.</text>
</comment>
<dbReference type="PATRIC" id="fig|626887.3.peg.2658"/>
<dbReference type="PANTHER" id="PTHR30061">
    <property type="entry name" value="MALTOSE-BINDING PERIPLASMIC PROTEIN"/>
    <property type="match status" value="1"/>
</dbReference>
<dbReference type="GO" id="GO:0015144">
    <property type="term" value="F:carbohydrate transmembrane transporter activity"/>
    <property type="evidence" value="ECO:0007669"/>
    <property type="project" value="InterPro"/>
</dbReference>
<dbReference type="SUPFAM" id="SSF53850">
    <property type="entry name" value="Periplasmic binding protein-like II"/>
    <property type="match status" value="1"/>
</dbReference>
<evidence type="ECO:0000313" key="6">
    <source>
        <dbReference type="EMBL" id="ENO16330.1"/>
    </source>
</evidence>
<dbReference type="HOGENOM" id="CLU_031285_17_0_6"/>
<dbReference type="Gene3D" id="3.40.190.10">
    <property type="entry name" value="Periplasmic binding protein-like II"/>
    <property type="match status" value="2"/>
</dbReference>
<dbReference type="GO" id="GO:0055052">
    <property type="term" value="C:ATP-binding cassette (ABC) transporter complex, substrate-binding subunit-containing"/>
    <property type="evidence" value="ECO:0007669"/>
    <property type="project" value="TreeGrafter"/>
</dbReference>
<evidence type="ECO:0000256" key="3">
    <source>
        <dbReference type="ARBA" id="ARBA00022597"/>
    </source>
</evidence>
<organism evidence="6 7">
    <name type="scientific">Marinobacter nanhaiticus D15-8W</name>
    <dbReference type="NCBI Taxonomy" id="626887"/>
    <lineage>
        <taxon>Bacteria</taxon>
        <taxon>Pseudomonadati</taxon>
        <taxon>Pseudomonadota</taxon>
        <taxon>Gammaproteobacteria</taxon>
        <taxon>Pseudomonadales</taxon>
        <taxon>Marinobacteraceae</taxon>
        <taxon>Marinobacter</taxon>
    </lineage>
</organism>
<sequence length="409" mass="45037">MRITQTFPAFFFALFLILPVGQAFAFEAGTLHIWINHDKGFNGLAEVGRRFEADTGTPVVVETPESLTTWFDHSGYTSQAPDIIIWPHDRFGSWINEGLLEPVKPSASVKEALAPFAWHAVTVGDKVYGYPIATEVVSLIYNRDLVSAPPATMEEVLALDRKLRKNGKHALTWDYKNVYFSWPILAGAGGYSFGKTGGVYDLTDVGVAKGGSVEAVASIRRMLEEDALAEGADYGSMMKAFKAGDVAMIINGPWAWSELREAGINIGIADVPALDPGHPGKPFVGVLAAGISSATPNKAMAKRFLEDYLLTKDGLKSVNDDKPLGAVAHLGLVRDLSNDPFIEHTFHSASEGEMMPNIPEMKRFWDLMTHRFVDMLSGQSAIRPTLDEAADRLRRLDEMRGWTRRHYLP</sequence>
<feature type="signal peptide" evidence="5">
    <location>
        <begin position="1"/>
        <end position="25"/>
    </location>
</feature>
<evidence type="ECO:0000256" key="4">
    <source>
        <dbReference type="ARBA" id="ARBA00022729"/>
    </source>
</evidence>
<evidence type="ECO:0000313" key="7">
    <source>
        <dbReference type="Proteomes" id="UP000013165"/>
    </source>
</evidence>
<dbReference type="OrthoDB" id="9766758at2"/>
<evidence type="ECO:0000256" key="2">
    <source>
        <dbReference type="ARBA" id="ARBA00022448"/>
    </source>
</evidence>
<dbReference type="RefSeq" id="WP_004580615.1">
    <property type="nucleotide sequence ID" value="NZ_AP028878.1"/>
</dbReference>
<keyword evidence="2 5" id="KW-0813">Transport</keyword>
<proteinExistence type="inferred from homology"/>
<dbReference type="eggNOG" id="COG2182">
    <property type="taxonomic scope" value="Bacteria"/>
</dbReference>